<dbReference type="AlphaFoldDB" id="A0AAD5SYA8"/>
<dbReference type="InterPro" id="IPR050185">
    <property type="entry name" value="Ub_carboxyl-term_hydrolase"/>
</dbReference>
<comment type="caution">
    <text evidence="3">The sequence shown here is derived from an EMBL/GenBank/DDBJ whole genome shotgun (WGS) entry which is preliminary data.</text>
</comment>
<feature type="region of interest" description="Disordered" evidence="1">
    <location>
        <begin position="62"/>
        <end position="103"/>
    </location>
</feature>
<feature type="compositionally biased region" description="Polar residues" evidence="1">
    <location>
        <begin position="1"/>
        <end position="20"/>
    </location>
</feature>
<dbReference type="Proteomes" id="UP001211907">
    <property type="component" value="Unassembled WGS sequence"/>
</dbReference>
<dbReference type="PROSITE" id="PS50235">
    <property type="entry name" value="USP_3"/>
    <property type="match status" value="1"/>
</dbReference>
<dbReference type="GO" id="GO:0004843">
    <property type="term" value="F:cysteine-type deubiquitinase activity"/>
    <property type="evidence" value="ECO:0007669"/>
    <property type="project" value="InterPro"/>
</dbReference>
<accession>A0AAD5SYA8</accession>
<name>A0AAD5SYA8_9FUNG</name>
<evidence type="ECO:0000256" key="1">
    <source>
        <dbReference type="SAM" id="MobiDB-lite"/>
    </source>
</evidence>
<dbReference type="InterPro" id="IPR018200">
    <property type="entry name" value="USP_CS"/>
</dbReference>
<reference evidence="3" key="1">
    <citation type="submission" date="2020-05" db="EMBL/GenBank/DDBJ databases">
        <title>Phylogenomic resolution of chytrid fungi.</title>
        <authorList>
            <person name="Stajich J.E."/>
            <person name="Amses K."/>
            <person name="Simmons R."/>
            <person name="Seto K."/>
            <person name="Myers J."/>
            <person name="Bonds A."/>
            <person name="Quandt C.A."/>
            <person name="Barry K."/>
            <person name="Liu P."/>
            <person name="Grigoriev I."/>
            <person name="Longcore J.E."/>
            <person name="James T.Y."/>
        </authorList>
    </citation>
    <scope>NUCLEOTIDE SEQUENCE</scope>
    <source>
        <strain evidence="3">JEL0513</strain>
    </source>
</reference>
<dbReference type="PANTHER" id="PTHR21646">
    <property type="entry name" value="UBIQUITIN CARBOXYL-TERMINAL HYDROLASE"/>
    <property type="match status" value="1"/>
</dbReference>
<dbReference type="InterPro" id="IPR038765">
    <property type="entry name" value="Papain-like_cys_pep_sf"/>
</dbReference>
<dbReference type="EMBL" id="JADGJH010001102">
    <property type="protein sequence ID" value="KAJ3118937.1"/>
    <property type="molecule type" value="Genomic_DNA"/>
</dbReference>
<organism evidence="3 4">
    <name type="scientific">Physocladia obscura</name>
    <dbReference type="NCBI Taxonomy" id="109957"/>
    <lineage>
        <taxon>Eukaryota</taxon>
        <taxon>Fungi</taxon>
        <taxon>Fungi incertae sedis</taxon>
        <taxon>Chytridiomycota</taxon>
        <taxon>Chytridiomycota incertae sedis</taxon>
        <taxon>Chytridiomycetes</taxon>
        <taxon>Chytridiales</taxon>
        <taxon>Chytriomycetaceae</taxon>
        <taxon>Physocladia</taxon>
    </lineage>
</organism>
<dbReference type="InterPro" id="IPR001394">
    <property type="entry name" value="Peptidase_C19_UCH"/>
</dbReference>
<dbReference type="CDD" id="cd02674">
    <property type="entry name" value="Peptidase_C19R"/>
    <property type="match status" value="1"/>
</dbReference>
<protein>
    <submittedName>
        <fullName evidence="3">Ubiquitin carboxyl-terminal hydrolase 21</fullName>
    </submittedName>
</protein>
<gene>
    <name evidence="3" type="primary">USP21</name>
    <name evidence="3" type="ORF">HK100_000516</name>
</gene>
<feature type="region of interest" description="Disordered" evidence="1">
    <location>
        <begin position="137"/>
        <end position="162"/>
    </location>
</feature>
<dbReference type="PROSITE" id="PS00973">
    <property type="entry name" value="USP_2"/>
    <property type="match status" value="1"/>
</dbReference>
<keyword evidence="3" id="KW-0378">Hydrolase</keyword>
<feature type="compositionally biased region" description="Low complexity" evidence="1">
    <location>
        <begin position="30"/>
        <end position="40"/>
    </location>
</feature>
<feature type="region of interest" description="Disordered" evidence="1">
    <location>
        <begin position="1"/>
        <end position="48"/>
    </location>
</feature>
<evidence type="ECO:0000313" key="3">
    <source>
        <dbReference type="EMBL" id="KAJ3118937.1"/>
    </source>
</evidence>
<dbReference type="GO" id="GO:0016579">
    <property type="term" value="P:protein deubiquitination"/>
    <property type="evidence" value="ECO:0007669"/>
    <property type="project" value="InterPro"/>
</dbReference>
<feature type="region of interest" description="Disordered" evidence="1">
    <location>
        <begin position="186"/>
        <end position="281"/>
    </location>
</feature>
<proteinExistence type="predicted"/>
<feature type="compositionally biased region" description="Low complexity" evidence="1">
    <location>
        <begin position="186"/>
        <end position="197"/>
    </location>
</feature>
<sequence>MRQTSFRQPEPVLSSSSAQYSAKYGDRKSSSTLSKTESSSFPRSVKQQSLPTTVDLFYSKPTLPNSSYFDSAKNTKESIASREIRKDKISGGQNINSTRNSRDYLDRYSAERGYVPPSSKTSSSVVLASRTSLSLPVQVQRRESISRKQTSIPGTIPTKPVRPVVTQSSGVIGTIGYSLNVENASNKKSSSYLTSSSKKSDGYLKVSRPSSDSLSNSSISHSSSENMFVSPASSPPKRKPSIFTALKINGMNNRPSSSNSKKSGEDENPSRQSLSSNFQLQPQNLAIPSSPEHKRLSLKDAILDKISPRSRSKRDTPSPIENSNNNFVVDKRKIEFSTQFHENNLKMHESNTNSKMKEVSGFEPRQKIATIPSTEYYYNPVQIDIHHNRASSHRNSTSTHVYVDRSHLIFDNDGAPIRVVSSTDGSDDVGSRRSSKASVYTRRASLHIEVDEILRMSVPKRNRAATKYTFTKHPSTPRGLVGLSNLGNTVGCFMNSILQCIFATELLMGYFLSGDYVSDLNLKSPMKGQLANSFANILEDSLKPTPSTSFRTVSPSRFKKQIDNWAPQFAGYSQQDAQEFLRFMLDGLHEDLNRVQSAKIQRFTYRDEDIDKLSDIEKARFAWNRYHCVNSSLIFDLFGGQLQSTVTCSSCKHPSTTFDTFWDLSLPIPKAIDVLKISSSNDVTPVSKCTLSDCLEEFAAKEVLGDCYRCDNCKSKVVASKVLQIYKCPEVLVLHLKRFSYSRYSRDKIETSVKFPLKQLTLEPVMSSAEGHDQIVHYDLFGISNHMGGLGGGHYIAHVKNWDTGLWYEKNDALVTEVDEGRIESVGNSGLKY</sequence>
<dbReference type="SUPFAM" id="SSF54001">
    <property type="entry name" value="Cysteine proteinases"/>
    <property type="match status" value="1"/>
</dbReference>
<dbReference type="Pfam" id="PF00443">
    <property type="entry name" value="UCH"/>
    <property type="match status" value="1"/>
</dbReference>
<dbReference type="PANTHER" id="PTHR21646:SF23">
    <property type="entry name" value="UBIQUITIN CARBOXYL-TERMINAL HYDROLASE USP2"/>
    <property type="match status" value="1"/>
</dbReference>
<keyword evidence="4" id="KW-1185">Reference proteome</keyword>
<evidence type="ECO:0000259" key="2">
    <source>
        <dbReference type="PROSITE" id="PS50235"/>
    </source>
</evidence>
<feature type="region of interest" description="Disordered" evidence="1">
    <location>
        <begin position="301"/>
        <end position="326"/>
    </location>
</feature>
<feature type="domain" description="USP" evidence="2">
    <location>
        <begin position="481"/>
        <end position="833"/>
    </location>
</feature>
<feature type="compositionally biased region" description="Polar residues" evidence="1">
    <location>
        <begin position="270"/>
        <end position="281"/>
    </location>
</feature>
<dbReference type="Gene3D" id="3.90.70.10">
    <property type="entry name" value="Cysteine proteinases"/>
    <property type="match status" value="1"/>
</dbReference>
<evidence type="ECO:0000313" key="4">
    <source>
        <dbReference type="Proteomes" id="UP001211907"/>
    </source>
</evidence>
<feature type="compositionally biased region" description="Low complexity" evidence="1">
    <location>
        <begin position="207"/>
        <end position="224"/>
    </location>
</feature>
<dbReference type="InterPro" id="IPR028889">
    <property type="entry name" value="USP"/>
</dbReference>
<feature type="compositionally biased region" description="Basic and acidic residues" evidence="1">
    <location>
        <begin position="73"/>
        <end position="89"/>
    </location>
</feature>